<dbReference type="CDD" id="cd15866">
    <property type="entry name" value="R-SNARE_SEC22"/>
    <property type="match status" value="1"/>
</dbReference>
<accession>A0AAD2FLV3</accession>
<organism evidence="15 16">
    <name type="scientific">Cylindrotheca closterium</name>
    <dbReference type="NCBI Taxonomy" id="2856"/>
    <lineage>
        <taxon>Eukaryota</taxon>
        <taxon>Sar</taxon>
        <taxon>Stramenopiles</taxon>
        <taxon>Ochrophyta</taxon>
        <taxon>Bacillariophyta</taxon>
        <taxon>Bacillariophyceae</taxon>
        <taxon>Bacillariophycidae</taxon>
        <taxon>Bacillariales</taxon>
        <taxon>Bacillariaceae</taxon>
        <taxon>Cylindrotheca</taxon>
    </lineage>
</organism>
<evidence type="ECO:0000256" key="4">
    <source>
        <dbReference type="ARBA" id="ARBA00022448"/>
    </source>
</evidence>
<evidence type="ECO:0000256" key="9">
    <source>
        <dbReference type="ARBA" id="ARBA00023034"/>
    </source>
</evidence>
<evidence type="ECO:0000256" key="10">
    <source>
        <dbReference type="ARBA" id="ARBA00023054"/>
    </source>
</evidence>
<keyword evidence="5" id="KW-0812">Transmembrane</keyword>
<dbReference type="InterPro" id="IPR011012">
    <property type="entry name" value="Longin-like_dom_sf"/>
</dbReference>
<dbReference type="GO" id="GO:0015031">
    <property type="term" value="P:protein transport"/>
    <property type="evidence" value="ECO:0007669"/>
    <property type="project" value="UniProtKB-KW"/>
</dbReference>
<keyword evidence="7" id="KW-0653">Protein transport</keyword>
<dbReference type="GO" id="GO:0000139">
    <property type="term" value="C:Golgi membrane"/>
    <property type="evidence" value="ECO:0007669"/>
    <property type="project" value="UniProtKB-SubCell"/>
</dbReference>
<dbReference type="GO" id="GO:0006888">
    <property type="term" value="P:endoplasmic reticulum to Golgi vesicle-mediated transport"/>
    <property type="evidence" value="ECO:0007669"/>
    <property type="project" value="InterPro"/>
</dbReference>
<proteinExistence type="inferred from homology"/>
<dbReference type="CDD" id="cd14824">
    <property type="entry name" value="Longin"/>
    <property type="match status" value="1"/>
</dbReference>
<keyword evidence="16" id="KW-1185">Reference proteome</keyword>
<evidence type="ECO:0000256" key="1">
    <source>
        <dbReference type="ARBA" id="ARBA00004163"/>
    </source>
</evidence>
<evidence type="ECO:0000256" key="11">
    <source>
        <dbReference type="ARBA" id="ARBA00023136"/>
    </source>
</evidence>
<evidence type="ECO:0000256" key="8">
    <source>
        <dbReference type="ARBA" id="ARBA00022989"/>
    </source>
</evidence>
<dbReference type="PROSITE" id="PS50892">
    <property type="entry name" value="V_SNARE"/>
    <property type="match status" value="1"/>
</dbReference>
<evidence type="ECO:0000256" key="5">
    <source>
        <dbReference type="ARBA" id="ARBA00022692"/>
    </source>
</evidence>
<dbReference type="AlphaFoldDB" id="A0AAD2FLV3"/>
<feature type="domain" description="V-SNARE coiled-coil homology" evidence="14">
    <location>
        <begin position="140"/>
        <end position="200"/>
    </location>
</feature>
<dbReference type="SUPFAM" id="SSF64356">
    <property type="entry name" value="SNARE-like"/>
    <property type="match status" value="1"/>
</dbReference>
<dbReference type="Gene3D" id="1.20.5.110">
    <property type="match status" value="1"/>
</dbReference>
<evidence type="ECO:0000313" key="15">
    <source>
        <dbReference type="EMBL" id="CAJ1943092.1"/>
    </source>
</evidence>
<evidence type="ECO:0000256" key="2">
    <source>
        <dbReference type="ARBA" id="ARBA00004394"/>
    </source>
</evidence>
<sequence length="222" mass="25581">MPPLLTQVARISDGLPLVASQTPSPGTPLTNQHQKEAKDILRKITTGTPTKMSITSGDMVFYYMTRDSLCFLTLAEARYPKRLAFLYLDEVCDMILSELVKEFDSNWRTEVDKTARPFAFIHYDPIIQRKQREFQDERLQRSKLNDDLSEIQSIMKKNINDLLDRGEKLDNVQNISQDLLKQSSGFKWGTRKLTWQARLQQAAPILVGGSIVAFVTYVKFFW</sequence>
<evidence type="ECO:0000259" key="13">
    <source>
        <dbReference type="PROSITE" id="PS50859"/>
    </source>
</evidence>
<dbReference type="GO" id="GO:0005484">
    <property type="term" value="F:SNAP receptor activity"/>
    <property type="evidence" value="ECO:0007669"/>
    <property type="project" value="InterPro"/>
</dbReference>
<dbReference type="InterPro" id="IPR010908">
    <property type="entry name" value="Longin_dom"/>
</dbReference>
<protein>
    <recommendedName>
        <fullName evidence="17">V-SNARE coiled-coil homology domain-containing protein</fullName>
    </recommendedName>
</protein>
<dbReference type="Pfam" id="PF13774">
    <property type="entry name" value="Longin"/>
    <property type="match status" value="1"/>
</dbReference>
<name>A0AAD2FLV3_9STRA</name>
<dbReference type="PANTHER" id="PTHR45837">
    <property type="entry name" value="VESICLE-TRAFFICKING PROTEIN SEC22B"/>
    <property type="match status" value="1"/>
</dbReference>
<dbReference type="SMART" id="SM01270">
    <property type="entry name" value="Longin"/>
    <property type="match status" value="1"/>
</dbReference>
<evidence type="ECO:0000259" key="14">
    <source>
        <dbReference type="PROSITE" id="PS50892"/>
    </source>
</evidence>
<keyword evidence="10 12" id="KW-0175">Coiled coil</keyword>
<dbReference type="GO" id="GO:0006890">
    <property type="term" value="P:retrograde vesicle-mediated transport, Golgi to endoplasmic reticulum"/>
    <property type="evidence" value="ECO:0007669"/>
    <property type="project" value="InterPro"/>
</dbReference>
<dbReference type="PROSITE" id="PS50859">
    <property type="entry name" value="LONGIN"/>
    <property type="match status" value="1"/>
</dbReference>
<feature type="domain" description="Longin" evidence="13">
    <location>
        <begin position="7"/>
        <end position="127"/>
    </location>
</feature>
<evidence type="ECO:0000256" key="3">
    <source>
        <dbReference type="ARBA" id="ARBA00008025"/>
    </source>
</evidence>
<evidence type="ECO:0008006" key="17">
    <source>
        <dbReference type="Google" id="ProtNLM"/>
    </source>
</evidence>
<keyword evidence="9" id="KW-0333">Golgi apparatus</keyword>
<dbReference type="Proteomes" id="UP001295423">
    <property type="component" value="Unassembled WGS sequence"/>
</dbReference>
<reference evidence="15" key="1">
    <citation type="submission" date="2023-08" db="EMBL/GenBank/DDBJ databases">
        <authorList>
            <person name="Audoor S."/>
            <person name="Bilcke G."/>
        </authorList>
    </citation>
    <scope>NUCLEOTIDE SEQUENCE</scope>
</reference>
<dbReference type="InterPro" id="IPR042855">
    <property type="entry name" value="V_SNARE_CC"/>
</dbReference>
<comment type="subcellular location">
    <subcellularLocation>
        <location evidence="1">Endoplasmic reticulum membrane</location>
        <topology evidence="1">Single-pass type IV membrane protein</topology>
    </subcellularLocation>
    <subcellularLocation>
        <location evidence="2">Golgi apparatus membrane</location>
    </subcellularLocation>
</comment>
<evidence type="ECO:0000256" key="12">
    <source>
        <dbReference type="PROSITE-ProRule" id="PRU00290"/>
    </source>
</evidence>
<dbReference type="Gene3D" id="3.30.450.50">
    <property type="entry name" value="Longin domain"/>
    <property type="match status" value="1"/>
</dbReference>
<comment type="caution">
    <text evidence="15">The sequence shown here is derived from an EMBL/GenBank/DDBJ whole genome shotgun (WGS) entry which is preliminary data.</text>
</comment>
<dbReference type="InterPro" id="IPR044565">
    <property type="entry name" value="Sec22"/>
</dbReference>
<evidence type="ECO:0000256" key="6">
    <source>
        <dbReference type="ARBA" id="ARBA00022824"/>
    </source>
</evidence>
<dbReference type="EMBL" id="CAKOGP040001112">
    <property type="protein sequence ID" value="CAJ1943092.1"/>
    <property type="molecule type" value="Genomic_DNA"/>
</dbReference>
<dbReference type="Pfam" id="PF00957">
    <property type="entry name" value="Synaptobrevin"/>
    <property type="match status" value="1"/>
</dbReference>
<keyword evidence="11" id="KW-0472">Membrane</keyword>
<keyword evidence="6" id="KW-0256">Endoplasmic reticulum</keyword>
<dbReference type="SUPFAM" id="SSF58038">
    <property type="entry name" value="SNARE fusion complex"/>
    <property type="match status" value="1"/>
</dbReference>
<comment type="similarity">
    <text evidence="3">Belongs to the synaptobrevin family.</text>
</comment>
<dbReference type="GO" id="GO:0005789">
    <property type="term" value="C:endoplasmic reticulum membrane"/>
    <property type="evidence" value="ECO:0007669"/>
    <property type="project" value="UniProtKB-SubCell"/>
</dbReference>
<evidence type="ECO:0000256" key="7">
    <source>
        <dbReference type="ARBA" id="ARBA00022927"/>
    </source>
</evidence>
<gene>
    <name evidence="15" type="ORF">CYCCA115_LOCUS8273</name>
</gene>
<keyword evidence="4" id="KW-0813">Transport</keyword>
<keyword evidence="8" id="KW-1133">Transmembrane helix</keyword>
<evidence type="ECO:0000313" key="16">
    <source>
        <dbReference type="Proteomes" id="UP001295423"/>
    </source>
</evidence>